<feature type="transmembrane region" description="Helical" evidence="1">
    <location>
        <begin position="57"/>
        <end position="75"/>
    </location>
</feature>
<dbReference type="RefSeq" id="WP_332902709.1">
    <property type="nucleotide sequence ID" value="NZ_JBAGLP010000118.1"/>
</dbReference>
<feature type="transmembrane region" description="Helical" evidence="1">
    <location>
        <begin position="82"/>
        <end position="103"/>
    </location>
</feature>
<feature type="transmembrane region" description="Helical" evidence="1">
    <location>
        <begin position="12"/>
        <end position="37"/>
    </location>
</feature>
<evidence type="ECO:0000256" key="1">
    <source>
        <dbReference type="SAM" id="Phobius"/>
    </source>
</evidence>
<proteinExistence type="predicted"/>
<comment type="caution">
    <text evidence="2">The sequence shown here is derived from an EMBL/GenBank/DDBJ whole genome shotgun (WGS) entry which is preliminary data.</text>
</comment>
<dbReference type="Proteomes" id="UP001310387">
    <property type="component" value="Unassembled WGS sequence"/>
</dbReference>
<gene>
    <name evidence="2" type="ORF">V5O49_13845</name>
</gene>
<accession>A0ABU7Z9R0</accession>
<keyword evidence="1" id="KW-1133">Transmembrane helix</keyword>
<evidence type="ECO:0000313" key="3">
    <source>
        <dbReference type="Proteomes" id="UP001310387"/>
    </source>
</evidence>
<sequence>MASVRPAVRPGSVTVVVVLTWIVALFSVLAGVIMLLASDEVLAEAGISASNAAVYSWTEIVFGVITALVAIGLSNGNRFSRFLVTVLMAVRAALTLWTVISWWGIAGSWSALVSGLFAILVISMLWNARADAFFRAT</sequence>
<keyword evidence="3" id="KW-1185">Reference proteome</keyword>
<organism evidence="2 3">
    <name type="scientific">Isoptericola haloaureus</name>
    <dbReference type="NCBI Taxonomy" id="1542902"/>
    <lineage>
        <taxon>Bacteria</taxon>
        <taxon>Bacillati</taxon>
        <taxon>Actinomycetota</taxon>
        <taxon>Actinomycetes</taxon>
        <taxon>Micrococcales</taxon>
        <taxon>Promicromonosporaceae</taxon>
        <taxon>Isoptericola</taxon>
    </lineage>
</organism>
<dbReference type="EMBL" id="JBAGLP010000118">
    <property type="protein sequence ID" value="MEG3616211.1"/>
    <property type="molecule type" value="Genomic_DNA"/>
</dbReference>
<name>A0ABU7Z9R0_9MICO</name>
<reference evidence="2" key="2">
    <citation type="submission" date="2024-02" db="EMBL/GenBank/DDBJ databases">
        <authorList>
            <person name="Prathaban M."/>
            <person name="Mythili R."/>
            <person name="Sharmila Devi N."/>
            <person name="Sobanaa M."/>
            <person name="Prathiviraj R."/>
            <person name="Selvin J."/>
        </authorList>
    </citation>
    <scope>NUCLEOTIDE SEQUENCE</scope>
    <source>
        <strain evidence="2">MP1014</strain>
    </source>
</reference>
<evidence type="ECO:0000313" key="2">
    <source>
        <dbReference type="EMBL" id="MEG3616211.1"/>
    </source>
</evidence>
<feature type="transmembrane region" description="Helical" evidence="1">
    <location>
        <begin position="109"/>
        <end position="128"/>
    </location>
</feature>
<protein>
    <submittedName>
        <fullName evidence="2">Uncharacterized protein</fullName>
    </submittedName>
</protein>
<keyword evidence="1" id="KW-0472">Membrane</keyword>
<keyword evidence="1" id="KW-0812">Transmembrane</keyword>
<reference evidence="2" key="1">
    <citation type="journal article" date="2024" name="Antonie Van Leeuwenhoek">
        <title>Isoptericola haloaureus sp. nov., a dimorphic actinobacterium isolated from mangrove sediments of southeast India, implicating biosaline agricultural significance through nitrogen fixation and salt tolerance genes.</title>
        <authorList>
            <person name="Prathaban M."/>
            <person name="Prathiviraj R."/>
            <person name="Ravichandran M."/>
            <person name="Natarajan S.D."/>
            <person name="Sobanaa M."/>
            <person name="Hari Krishna Kumar S."/>
            <person name="Chandrasekar V."/>
            <person name="Selvin J."/>
        </authorList>
    </citation>
    <scope>NUCLEOTIDE SEQUENCE</scope>
    <source>
        <strain evidence="2">MP1014</strain>
    </source>
</reference>